<protein>
    <submittedName>
        <fullName evidence="1">Uncharacterized protein</fullName>
    </submittedName>
</protein>
<proteinExistence type="predicted"/>
<dbReference type="EMBL" id="JACGWJ010000155">
    <property type="protein sequence ID" value="KAL0294571.1"/>
    <property type="molecule type" value="Genomic_DNA"/>
</dbReference>
<reference evidence="1" key="2">
    <citation type="journal article" date="2024" name="Plant">
        <title>Genomic evolution and insights into agronomic trait innovations of Sesamum species.</title>
        <authorList>
            <person name="Miao H."/>
            <person name="Wang L."/>
            <person name="Qu L."/>
            <person name="Liu H."/>
            <person name="Sun Y."/>
            <person name="Le M."/>
            <person name="Wang Q."/>
            <person name="Wei S."/>
            <person name="Zheng Y."/>
            <person name="Lin W."/>
            <person name="Duan Y."/>
            <person name="Cao H."/>
            <person name="Xiong S."/>
            <person name="Wang X."/>
            <person name="Wei L."/>
            <person name="Li C."/>
            <person name="Ma Q."/>
            <person name="Ju M."/>
            <person name="Zhao R."/>
            <person name="Li G."/>
            <person name="Mu C."/>
            <person name="Tian Q."/>
            <person name="Mei H."/>
            <person name="Zhang T."/>
            <person name="Gao T."/>
            <person name="Zhang H."/>
        </authorList>
    </citation>
    <scope>NUCLEOTIDE SEQUENCE</scope>
    <source>
        <strain evidence="1">G02</strain>
    </source>
</reference>
<reference evidence="1" key="1">
    <citation type="submission" date="2020-06" db="EMBL/GenBank/DDBJ databases">
        <authorList>
            <person name="Li T."/>
            <person name="Hu X."/>
            <person name="Zhang T."/>
            <person name="Song X."/>
            <person name="Zhang H."/>
            <person name="Dai N."/>
            <person name="Sheng W."/>
            <person name="Hou X."/>
            <person name="Wei L."/>
        </authorList>
    </citation>
    <scope>NUCLEOTIDE SEQUENCE</scope>
    <source>
        <strain evidence="1">G02</strain>
        <tissue evidence="1">Leaf</tissue>
    </source>
</reference>
<dbReference type="AlphaFoldDB" id="A0AAW2JIQ2"/>
<comment type="caution">
    <text evidence="1">The sequence shown here is derived from an EMBL/GenBank/DDBJ whole genome shotgun (WGS) entry which is preliminary data.</text>
</comment>
<evidence type="ECO:0000313" key="1">
    <source>
        <dbReference type="EMBL" id="KAL0294571.1"/>
    </source>
</evidence>
<sequence length="112" mass="12659">MRPGLQYSIGDGQQFYVWLDIWHPRGPFDSQLSARTINTGLPSDSLLQCVIRQGRWNWPSAIDFDIQDIISDLPTIHFGQSDSITWISGDGRFTTAAAIAMLQPPSTRVPWR</sequence>
<gene>
    <name evidence="1" type="ORF">Sradi_6879800</name>
</gene>
<accession>A0AAW2JIQ2</accession>
<name>A0AAW2JIQ2_SESRA</name>
<organism evidence="1">
    <name type="scientific">Sesamum radiatum</name>
    <name type="common">Black benniseed</name>
    <dbReference type="NCBI Taxonomy" id="300843"/>
    <lineage>
        <taxon>Eukaryota</taxon>
        <taxon>Viridiplantae</taxon>
        <taxon>Streptophyta</taxon>
        <taxon>Embryophyta</taxon>
        <taxon>Tracheophyta</taxon>
        <taxon>Spermatophyta</taxon>
        <taxon>Magnoliopsida</taxon>
        <taxon>eudicotyledons</taxon>
        <taxon>Gunneridae</taxon>
        <taxon>Pentapetalae</taxon>
        <taxon>asterids</taxon>
        <taxon>lamiids</taxon>
        <taxon>Lamiales</taxon>
        <taxon>Pedaliaceae</taxon>
        <taxon>Sesamum</taxon>
    </lineage>
</organism>